<dbReference type="GO" id="GO:0009378">
    <property type="term" value="F:four-way junction helicase activity"/>
    <property type="evidence" value="ECO:0007669"/>
    <property type="project" value="InterPro"/>
</dbReference>
<dbReference type="Gene3D" id="2.40.50.140">
    <property type="entry name" value="Nucleic acid-binding proteins"/>
    <property type="match status" value="1"/>
</dbReference>
<accession>A0A4S2F3C8</accession>
<evidence type="ECO:0000256" key="2">
    <source>
        <dbReference type="ARBA" id="ARBA00022763"/>
    </source>
</evidence>
<evidence type="ECO:0000256" key="4">
    <source>
        <dbReference type="ARBA" id="ARBA00023172"/>
    </source>
</evidence>
<dbReference type="GO" id="GO:0006310">
    <property type="term" value="P:DNA recombination"/>
    <property type="evidence" value="ECO:0007669"/>
    <property type="project" value="UniProtKB-UniRule"/>
</dbReference>
<evidence type="ECO:0000256" key="3">
    <source>
        <dbReference type="ARBA" id="ARBA00023125"/>
    </source>
</evidence>
<dbReference type="SUPFAM" id="SSF50249">
    <property type="entry name" value="Nucleic acid-binding proteins"/>
    <property type="match status" value="1"/>
</dbReference>
<feature type="domain" description="Helix-hairpin-helix DNA-binding motif class 1" evidence="7">
    <location>
        <begin position="112"/>
        <end position="131"/>
    </location>
</feature>
<organism evidence="8 9">
    <name type="scientific">Muricaecibacterium torontonense</name>
    <dbReference type="NCBI Taxonomy" id="3032871"/>
    <lineage>
        <taxon>Bacteria</taxon>
        <taxon>Bacillati</taxon>
        <taxon>Actinomycetota</taxon>
        <taxon>Coriobacteriia</taxon>
        <taxon>Coriobacteriales</taxon>
        <taxon>Atopobiaceae</taxon>
        <taxon>Muricaecibacterium</taxon>
    </lineage>
</organism>
<dbReference type="Pfam" id="PF01330">
    <property type="entry name" value="RuvA_N"/>
    <property type="match status" value="1"/>
</dbReference>
<gene>
    <name evidence="6 8" type="primary">ruvA</name>
    <name evidence="8" type="ORF">E5334_02940</name>
</gene>
<evidence type="ECO:0000313" key="9">
    <source>
        <dbReference type="Proteomes" id="UP000310263"/>
    </source>
</evidence>
<dbReference type="Proteomes" id="UP000310263">
    <property type="component" value="Unassembled WGS sequence"/>
</dbReference>
<dbReference type="NCBIfam" id="TIGR00084">
    <property type="entry name" value="ruvA"/>
    <property type="match status" value="1"/>
</dbReference>
<proteinExistence type="inferred from homology"/>
<reference evidence="8 9" key="1">
    <citation type="submission" date="2019-04" db="EMBL/GenBank/DDBJ databases">
        <title>Microbes associate with the intestines of laboratory mice.</title>
        <authorList>
            <person name="Navarre W."/>
            <person name="Wong E."/>
            <person name="Huang K."/>
            <person name="Tropini C."/>
            <person name="Ng K."/>
            <person name="Yu B."/>
        </authorList>
    </citation>
    <scope>NUCLEOTIDE SEQUENCE [LARGE SCALE GENOMIC DNA]</scope>
    <source>
        <strain evidence="8 9">NM07_P-09</strain>
    </source>
</reference>
<comment type="caution">
    <text evidence="8">The sequence shown here is derived from an EMBL/GenBank/DDBJ whole genome shotgun (WGS) entry which is preliminary data.</text>
</comment>
<evidence type="ECO:0000256" key="1">
    <source>
        <dbReference type="ARBA" id="ARBA00022490"/>
    </source>
</evidence>
<evidence type="ECO:0000256" key="6">
    <source>
        <dbReference type="HAMAP-Rule" id="MF_00031"/>
    </source>
</evidence>
<evidence type="ECO:0000256" key="5">
    <source>
        <dbReference type="ARBA" id="ARBA00023204"/>
    </source>
</evidence>
<dbReference type="GO" id="GO:0016787">
    <property type="term" value="F:hydrolase activity"/>
    <property type="evidence" value="ECO:0007669"/>
    <property type="project" value="UniProtKB-KW"/>
</dbReference>
<name>A0A4S2F3C8_9ACTN</name>
<sequence>MIARLCGTLVEASPEVPSLIVLDVAGVGYELLVSRTTLSDLPVQGSSGVTLYVRMRVTENAVTLYGFSGKEERIVFDKLISIAKVGPALALKILSSFSPKQLAAVVAAQDVNMLTSVPGVGKKSATRLLPELLDLFAKDAELKMLMQAAPLPIGAVAPTAADAGQGSAVVAQARQALLGMGLTPQEADVVFEGLPQDATFEEAVRYGLKRVGGGL</sequence>
<dbReference type="OrthoDB" id="5293449at2"/>
<keyword evidence="1 6" id="KW-0963">Cytoplasm</keyword>
<dbReference type="GO" id="GO:0006281">
    <property type="term" value="P:DNA repair"/>
    <property type="evidence" value="ECO:0007669"/>
    <property type="project" value="UniProtKB-UniRule"/>
</dbReference>
<comment type="caution">
    <text evidence="6">Lacks conserved residue(s) required for the propagation of feature annotation.</text>
</comment>
<dbReference type="GO" id="GO:0000400">
    <property type="term" value="F:four-way junction DNA binding"/>
    <property type="evidence" value="ECO:0007669"/>
    <property type="project" value="UniProtKB-UniRule"/>
</dbReference>
<dbReference type="InterPro" id="IPR010994">
    <property type="entry name" value="RuvA_2-like"/>
</dbReference>
<feature type="region of interest" description="Domain III" evidence="6">
    <location>
        <begin position="165"/>
        <end position="215"/>
    </location>
</feature>
<dbReference type="SMART" id="SM00278">
    <property type="entry name" value="HhH1"/>
    <property type="match status" value="2"/>
</dbReference>
<comment type="domain">
    <text evidence="6">Has three domains with a flexible linker between the domains II and III and assumes an 'L' shape. Domain III is highly mobile and contacts RuvB.</text>
</comment>
<keyword evidence="8" id="KW-0378">Hydrolase</keyword>
<keyword evidence="9" id="KW-1185">Reference proteome</keyword>
<dbReference type="AlphaFoldDB" id="A0A4S2F3C8"/>
<comment type="subunit">
    <text evidence="6">Homotetramer. Forms an RuvA(8)-RuvB(12)-Holliday junction (HJ) complex. HJ DNA is sandwiched between 2 RuvA tetramers; dsDNA enters through RuvA and exits via RuvB. An RuvB hexamer assembles on each DNA strand where it exits the tetramer. Each RuvB hexamer is contacted by two RuvA subunits (via domain III) on 2 adjacent RuvB subunits; this complex drives branch migration. In the full resolvosome a probable DNA-RuvA(4)-RuvB(12)-RuvC(2) complex forms which resolves the HJ.</text>
</comment>
<keyword evidence="2 6" id="KW-0227">DNA damage</keyword>
<dbReference type="InterPro" id="IPR003583">
    <property type="entry name" value="Hlx-hairpin-Hlx_DNA-bd_motif"/>
</dbReference>
<dbReference type="Pfam" id="PF14520">
    <property type="entry name" value="HHH_5"/>
    <property type="match status" value="1"/>
</dbReference>
<dbReference type="Gene3D" id="1.10.150.20">
    <property type="entry name" value="5' to 3' exonuclease, C-terminal subdomain"/>
    <property type="match status" value="1"/>
</dbReference>
<dbReference type="SUPFAM" id="SSF47781">
    <property type="entry name" value="RuvA domain 2-like"/>
    <property type="match status" value="1"/>
</dbReference>
<evidence type="ECO:0000313" key="8">
    <source>
        <dbReference type="EMBL" id="TGY63468.1"/>
    </source>
</evidence>
<comment type="function">
    <text evidence="6">The RuvA-RuvB-RuvC complex processes Holliday junction (HJ) DNA during genetic recombination and DNA repair, while the RuvA-RuvB complex plays an important role in the rescue of blocked DNA replication forks via replication fork reversal (RFR). RuvA specifically binds to HJ cruciform DNA, conferring on it an open structure. The RuvB hexamer acts as an ATP-dependent pump, pulling dsDNA into and through the RuvAB complex. HJ branch migration allows RuvC to scan DNA until it finds its consensus sequence, where it cleaves and resolves the cruciform DNA.</text>
</comment>
<dbReference type="GO" id="GO:0048476">
    <property type="term" value="C:Holliday junction resolvase complex"/>
    <property type="evidence" value="ECO:0007669"/>
    <property type="project" value="UniProtKB-UniRule"/>
</dbReference>
<keyword evidence="3 6" id="KW-0238">DNA-binding</keyword>
<dbReference type="InterPro" id="IPR012340">
    <property type="entry name" value="NA-bd_OB-fold"/>
</dbReference>
<dbReference type="EMBL" id="SRYE01000001">
    <property type="protein sequence ID" value="TGY63468.1"/>
    <property type="molecule type" value="Genomic_DNA"/>
</dbReference>
<dbReference type="GO" id="GO:0005524">
    <property type="term" value="F:ATP binding"/>
    <property type="evidence" value="ECO:0007669"/>
    <property type="project" value="InterPro"/>
</dbReference>
<comment type="similarity">
    <text evidence="6">Belongs to the RuvA family.</text>
</comment>
<keyword evidence="4 6" id="KW-0233">DNA recombination</keyword>
<comment type="subcellular location">
    <subcellularLocation>
        <location evidence="6">Cytoplasm</location>
    </subcellularLocation>
</comment>
<dbReference type="HAMAP" id="MF_00031">
    <property type="entry name" value="DNA_HJ_migration_RuvA"/>
    <property type="match status" value="1"/>
</dbReference>
<evidence type="ECO:0000259" key="7">
    <source>
        <dbReference type="SMART" id="SM00278"/>
    </source>
</evidence>
<protein>
    <recommendedName>
        <fullName evidence="6">Holliday junction branch migration complex subunit RuvA</fullName>
    </recommendedName>
</protein>
<dbReference type="RefSeq" id="WP_136012093.1">
    <property type="nucleotide sequence ID" value="NZ_SRYE01000001.1"/>
</dbReference>
<dbReference type="InterPro" id="IPR000085">
    <property type="entry name" value="RuvA"/>
</dbReference>
<feature type="domain" description="Helix-hairpin-helix DNA-binding motif class 1" evidence="7">
    <location>
        <begin position="77"/>
        <end position="96"/>
    </location>
</feature>
<dbReference type="InterPro" id="IPR013849">
    <property type="entry name" value="DNA_helicase_Holl-junc_RuvA_I"/>
</dbReference>
<keyword evidence="5 6" id="KW-0234">DNA repair</keyword>
<dbReference type="GO" id="GO:0005737">
    <property type="term" value="C:cytoplasm"/>
    <property type="evidence" value="ECO:0007669"/>
    <property type="project" value="UniProtKB-SubCell"/>
</dbReference>